<comment type="caution">
    <text evidence="6">The sequence shown here is derived from an EMBL/GenBank/DDBJ whole genome shotgun (WGS) entry which is preliminary data.</text>
</comment>
<evidence type="ECO:0000256" key="1">
    <source>
        <dbReference type="ARBA" id="ARBA00023054"/>
    </source>
</evidence>
<evidence type="ECO:0000259" key="5">
    <source>
        <dbReference type="PROSITE" id="PS50853"/>
    </source>
</evidence>
<dbReference type="Gene3D" id="2.60.40.10">
    <property type="entry name" value="Immunoglobulins"/>
    <property type="match status" value="2"/>
</dbReference>
<proteinExistence type="predicted"/>
<feature type="domain" description="Fibronectin type-III" evidence="5">
    <location>
        <begin position="820"/>
        <end position="911"/>
    </location>
</feature>
<evidence type="ECO:0000256" key="2">
    <source>
        <dbReference type="SAM" id="Coils"/>
    </source>
</evidence>
<feature type="coiled-coil region" evidence="2">
    <location>
        <begin position="579"/>
        <end position="606"/>
    </location>
</feature>
<dbReference type="InterPro" id="IPR003961">
    <property type="entry name" value="FN3_dom"/>
</dbReference>
<dbReference type="Proteomes" id="UP001221898">
    <property type="component" value="Unassembled WGS sequence"/>
</dbReference>
<dbReference type="Pfam" id="PF00622">
    <property type="entry name" value="SPRY"/>
    <property type="match status" value="1"/>
</dbReference>
<evidence type="ECO:0000256" key="3">
    <source>
        <dbReference type="SAM" id="MobiDB-lite"/>
    </source>
</evidence>
<accession>A0AAD7S5Z4</accession>
<organism evidence="6 7">
    <name type="scientific">Aldrovandia affinis</name>
    <dbReference type="NCBI Taxonomy" id="143900"/>
    <lineage>
        <taxon>Eukaryota</taxon>
        <taxon>Metazoa</taxon>
        <taxon>Chordata</taxon>
        <taxon>Craniata</taxon>
        <taxon>Vertebrata</taxon>
        <taxon>Euteleostomi</taxon>
        <taxon>Actinopterygii</taxon>
        <taxon>Neopterygii</taxon>
        <taxon>Teleostei</taxon>
        <taxon>Notacanthiformes</taxon>
        <taxon>Halosauridae</taxon>
        <taxon>Aldrovandia</taxon>
    </lineage>
</organism>
<dbReference type="Pfam" id="PF00041">
    <property type="entry name" value="fn3"/>
    <property type="match status" value="1"/>
</dbReference>
<dbReference type="SMART" id="SM00060">
    <property type="entry name" value="FN3"/>
    <property type="match status" value="2"/>
</dbReference>
<dbReference type="InterPro" id="IPR043136">
    <property type="entry name" value="B30.2/SPRY_sf"/>
</dbReference>
<dbReference type="PANTHER" id="PTHR24099">
    <property type="entry name" value="E3 UBIQUITIN-PROTEIN LIGASE TRIM36-RELATED"/>
    <property type="match status" value="1"/>
</dbReference>
<protein>
    <recommendedName>
        <fullName evidence="8">Cardiomyopathy-associated protein 5</fullName>
    </recommendedName>
</protein>
<dbReference type="SMART" id="SM00449">
    <property type="entry name" value="SPRY"/>
    <property type="match status" value="1"/>
</dbReference>
<feature type="region of interest" description="Disordered" evidence="3">
    <location>
        <begin position="149"/>
        <end position="170"/>
    </location>
</feature>
<dbReference type="PROSITE" id="PS50188">
    <property type="entry name" value="B302_SPRY"/>
    <property type="match status" value="1"/>
</dbReference>
<feature type="domain" description="B30.2/SPRY" evidence="4">
    <location>
        <begin position="893"/>
        <end position="1082"/>
    </location>
</feature>
<dbReference type="EMBL" id="JAINUG010000105">
    <property type="protein sequence ID" value="KAJ8396574.1"/>
    <property type="molecule type" value="Genomic_DNA"/>
</dbReference>
<feature type="compositionally biased region" description="Polar residues" evidence="3">
    <location>
        <begin position="310"/>
        <end position="319"/>
    </location>
</feature>
<gene>
    <name evidence="6" type="ORF">AAFF_G00016400</name>
</gene>
<reference evidence="6" key="1">
    <citation type="journal article" date="2023" name="Science">
        <title>Genome structures resolve the early diversification of teleost fishes.</title>
        <authorList>
            <person name="Parey E."/>
            <person name="Louis A."/>
            <person name="Montfort J."/>
            <person name="Bouchez O."/>
            <person name="Roques C."/>
            <person name="Iampietro C."/>
            <person name="Lluch J."/>
            <person name="Castinel A."/>
            <person name="Donnadieu C."/>
            <person name="Desvignes T."/>
            <person name="Floi Bucao C."/>
            <person name="Jouanno E."/>
            <person name="Wen M."/>
            <person name="Mejri S."/>
            <person name="Dirks R."/>
            <person name="Jansen H."/>
            <person name="Henkel C."/>
            <person name="Chen W.J."/>
            <person name="Zahm M."/>
            <person name="Cabau C."/>
            <person name="Klopp C."/>
            <person name="Thompson A.W."/>
            <person name="Robinson-Rechavi M."/>
            <person name="Braasch I."/>
            <person name="Lecointre G."/>
            <person name="Bobe J."/>
            <person name="Postlethwait J.H."/>
            <person name="Berthelot C."/>
            <person name="Roest Crollius H."/>
            <person name="Guiguen Y."/>
        </authorList>
    </citation>
    <scope>NUCLEOTIDE SEQUENCE</scope>
    <source>
        <strain evidence="6">NC1722</strain>
    </source>
</reference>
<feature type="region of interest" description="Disordered" evidence="3">
    <location>
        <begin position="220"/>
        <end position="321"/>
    </location>
</feature>
<dbReference type="InterPro" id="IPR050617">
    <property type="entry name" value="E3_ligase_FN3/SPRY"/>
</dbReference>
<dbReference type="SUPFAM" id="SSF49899">
    <property type="entry name" value="Concanavalin A-like lectins/glucanases"/>
    <property type="match status" value="1"/>
</dbReference>
<name>A0AAD7S5Z4_9TELE</name>
<dbReference type="InterPro" id="IPR013783">
    <property type="entry name" value="Ig-like_fold"/>
</dbReference>
<evidence type="ECO:0000313" key="7">
    <source>
        <dbReference type="Proteomes" id="UP001221898"/>
    </source>
</evidence>
<dbReference type="InterPro" id="IPR003877">
    <property type="entry name" value="SPRY_dom"/>
</dbReference>
<sequence>MSLTVLQDESIGAEVVDDDDEIEGLTDSLKEMVQDQDVNPKLQCVIMDPSFSMVTVQSENSGIIWETTSSRCSSPWASEASTTSEAYSMEGSGPAGKVIFIMDEDKIVRKRKKTRGKLGERFKRPVSRPAPATELLGDERPAMVEVSVPNIRPQSTGENEEPASPKEDKEQDLFSIVSEGYEILNIIVPSRLPTVDEEETSEMAENLSYLEETKMIKSYSVSEESDTESSSTVVDMYGEAKAEGEDGEELVKPDISHSPLGSKPAGKDGTSDADYFEKFTLMDENTPADQPSRETEEDMLEKASEVAEMSENQEQSVSNDQEDFALSGDIEIASNRLDEVFYGSRCYNEPDDFPANRNLSEAEEELYAAEAEPSKCPLKESGSDLFGSEETVLTPIFLSPGPPKIIDPALLDEPRAMSFLYTDLYEEAVGDRMKGEDCSDVESTVSERSFQRKLSDADDQQWRKKKGRRWRKTLQSKRKVYPCPQMLSHNKDTTRHDKEACISEPPESYRDDSQDAGNAEALDYEMISRVEASEPSVAGTLPAKDDEAGEQPKCDSDFVEASSQDFPSGFEFGKLSRWISILQGRSEKIEDLVSELEQAYNSVEEKCKSDAQSLDDQNEEMVRALVNQFNKMSRSMGEKKKLRLEQLCGQIGTFQEHIESAKETLEMKAKEVEGPDQFALLSSSKDINKSLSKALESTLSLQPVVENYTRGTVGSEQKVLKDIPVPREPHLLAQEPSSATCTSVTIFWRVNEGDVINCFQVHCVEESQGEEHKVTVKESYCTLEELAPDRRYRVWVVALNYTGCSLPSEKLSFRTAPSVPVISLEQCTVCWDSATIRWSTGYPTTAETFTLEYCRQNASEGEGLRSISGIKNCEQSVPLQPNEKYLFYIKAVNFAADSEQSEATLISTTGTRFHLLKDTASPGLVLSKDNVVHYPEEAFNTAPNECQGILAELLSPRGHHYWETTVEGSQGYRIGVAYQMTPRDSRLGENRTSWCIHCVPTSTSCQYELLHDSTQAHIITAEVPTRIGVLLDSLRGHLSFFNAQSGQLLGSFCHKFTEPCYPALVLERPGTLALKPVTELPNFAKRC</sequence>
<feature type="compositionally biased region" description="Basic and acidic residues" evidence="3">
    <location>
        <begin position="238"/>
        <end position="255"/>
    </location>
</feature>
<dbReference type="CDD" id="cd00063">
    <property type="entry name" value="FN3"/>
    <property type="match status" value="2"/>
</dbReference>
<feature type="domain" description="Fibronectin type-III" evidence="5">
    <location>
        <begin position="725"/>
        <end position="818"/>
    </location>
</feature>
<dbReference type="PROSITE" id="PS50853">
    <property type="entry name" value="FN3"/>
    <property type="match status" value="2"/>
</dbReference>
<keyword evidence="1 2" id="KW-0175">Coiled coil</keyword>
<evidence type="ECO:0000259" key="4">
    <source>
        <dbReference type="PROSITE" id="PS50188"/>
    </source>
</evidence>
<feature type="compositionally biased region" description="Basic and acidic residues" evidence="3">
    <location>
        <begin position="543"/>
        <end position="555"/>
    </location>
</feature>
<evidence type="ECO:0008006" key="8">
    <source>
        <dbReference type="Google" id="ProtNLM"/>
    </source>
</evidence>
<keyword evidence="7" id="KW-1185">Reference proteome</keyword>
<feature type="compositionally biased region" description="Basic and acidic residues" evidence="3">
    <location>
        <begin position="265"/>
        <end position="281"/>
    </location>
</feature>
<dbReference type="InterPro" id="IPR001870">
    <property type="entry name" value="B30.2/SPRY"/>
</dbReference>
<dbReference type="PANTHER" id="PTHR24099:SF7">
    <property type="entry name" value="CARDIOMYOPATHY-ASSOCIATED PROTEIN 5"/>
    <property type="match status" value="1"/>
</dbReference>
<evidence type="ECO:0000313" key="6">
    <source>
        <dbReference type="EMBL" id="KAJ8396574.1"/>
    </source>
</evidence>
<dbReference type="Gene3D" id="2.60.120.920">
    <property type="match status" value="1"/>
</dbReference>
<dbReference type="InterPro" id="IPR013320">
    <property type="entry name" value="ConA-like_dom_sf"/>
</dbReference>
<dbReference type="InterPro" id="IPR036116">
    <property type="entry name" value="FN3_sf"/>
</dbReference>
<dbReference type="SUPFAM" id="SSF49265">
    <property type="entry name" value="Fibronectin type III"/>
    <property type="match status" value="1"/>
</dbReference>
<feature type="region of interest" description="Disordered" evidence="3">
    <location>
        <begin position="533"/>
        <end position="555"/>
    </location>
</feature>
<dbReference type="GO" id="GO:0005737">
    <property type="term" value="C:cytoplasm"/>
    <property type="evidence" value="ECO:0007669"/>
    <property type="project" value="TreeGrafter"/>
</dbReference>
<dbReference type="AlphaFoldDB" id="A0AAD7S5Z4"/>